<feature type="transmembrane region" description="Helical" evidence="7">
    <location>
        <begin position="107"/>
        <end position="133"/>
    </location>
</feature>
<proteinExistence type="predicted"/>
<dbReference type="OrthoDB" id="9793824at2"/>
<feature type="domain" description="RDD" evidence="8">
    <location>
        <begin position="59"/>
        <end position="207"/>
    </location>
</feature>
<dbReference type="InterPro" id="IPR010432">
    <property type="entry name" value="RDD"/>
</dbReference>
<feature type="region of interest" description="Disordered" evidence="6">
    <location>
        <begin position="1"/>
        <end position="42"/>
    </location>
</feature>
<reference evidence="9 10" key="1">
    <citation type="submission" date="2017-10" db="EMBL/GenBank/DDBJ databases">
        <title>The new phylogeny of genus Mycobacterium.</title>
        <authorList>
            <person name="Tortoli E."/>
            <person name="Trovato A."/>
            <person name="Cirillo D.M."/>
        </authorList>
    </citation>
    <scope>NUCLEOTIDE SEQUENCE [LARGE SCALE GENOMIC DNA]</scope>
    <source>
        <strain evidence="9 10">CCUG37673</strain>
    </source>
</reference>
<dbReference type="PANTHER" id="PTHR36115">
    <property type="entry name" value="PROLINE-RICH ANTIGEN HOMOLOG-RELATED"/>
    <property type="match status" value="1"/>
</dbReference>
<evidence type="ECO:0000256" key="5">
    <source>
        <dbReference type="ARBA" id="ARBA00023136"/>
    </source>
</evidence>
<evidence type="ECO:0000313" key="10">
    <source>
        <dbReference type="Proteomes" id="UP000220914"/>
    </source>
</evidence>
<dbReference type="Pfam" id="PF06271">
    <property type="entry name" value="RDD"/>
    <property type="match status" value="1"/>
</dbReference>
<gene>
    <name evidence="9" type="ORF">CQY20_24505</name>
</gene>
<dbReference type="GO" id="GO:0005886">
    <property type="term" value="C:plasma membrane"/>
    <property type="evidence" value="ECO:0007669"/>
    <property type="project" value="UniProtKB-SubCell"/>
</dbReference>
<keyword evidence="5 7" id="KW-0472">Membrane</keyword>
<evidence type="ECO:0000256" key="6">
    <source>
        <dbReference type="SAM" id="MobiDB-lite"/>
    </source>
</evidence>
<feature type="transmembrane region" description="Helical" evidence="7">
    <location>
        <begin position="66"/>
        <end position="87"/>
    </location>
</feature>
<keyword evidence="10" id="KW-1185">Reference proteome</keyword>
<dbReference type="EMBL" id="PDCP01000058">
    <property type="protein sequence ID" value="PEG34683.1"/>
    <property type="molecule type" value="Genomic_DNA"/>
</dbReference>
<evidence type="ECO:0000256" key="3">
    <source>
        <dbReference type="ARBA" id="ARBA00022692"/>
    </source>
</evidence>
<evidence type="ECO:0000256" key="4">
    <source>
        <dbReference type="ARBA" id="ARBA00022989"/>
    </source>
</evidence>
<keyword evidence="2" id="KW-1003">Cell membrane</keyword>
<name>A0A2A7MT53_MYCAG</name>
<evidence type="ECO:0000256" key="7">
    <source>
        <dbReference type="SAM" id="Phobius"/>
    </source>
</evidence>
<sequence>MTDPPGNYPPPPGNYPPPPPPPQGGYPPPPPPHGGGFPGQQGGPGYGAAAVGALPKEAYTPWGTRVLAYIIDYIPYAIIMGIGWLLLIGTRETACVTDTSEYQLGEFCATGASTVGQLSIFLAALIGLAYVVWNMGYRQGTTGSSIGKSIMKFKIVSEKTGQPIGFGMSVVRELIYLVFAGLCGIIWLIAVLFPLWDDRRQTLVDKIISTVAVPL</sequence>
<keyword evidence="4 7" id="KW-1133">Transmembrane helix</keyword>
<comment type="subcellular location">
    <subcellularLocation>
        <location evidence="1">Cell membrane</location>
        <topology evidence="1">Multi-pass membrane protein</topology>
    </subcellularLocation>
</comment>
<dbReference type="AlphaFoldDB" id="A0A2A7MT53"/>
<organism evidence="9 10">
    <name type="scientific">Mycolicibacterium agri</name>
    <name type="common">Mycobacterium agri</name>
    <dbReference type="NCBI Taxonomy" id="36811"/>
    <lineage>
        <taxon>Bacteria</taxon>
        <taxon>Bacillati</taxon>
        <taxon>Actinomycetota</taxon>
        <taxon>Actinomycetes</taxon>
        <taxon>Mycobacteriales</taxon>
        <taxon>Mycobacteriaceae</taxon>
        <taxon>Mycolicibacterium</taxon>
    </lineage>
</organism>
<dbReference type="RefSeq" id="WP_097942671.1">
    <property type="nucleotide sequence ID" value="NZ_BLKS01000004.1"/>
</dbReference>
<feature type="compositionally biased region" description="Pro residues" evidence="6">
    <location>
        <begin position="1"/>
        <end position="33"/>
    </location>
</feature>
<protein>
    <recommendedName>
        <fullName evidence="8">RDD domain-containing protein</fullName>
    </recommendedName>
</protein>
<evidence type="ECO:0000256" key="2">
    <source>
        <dbReference type="ARBA" id="ARBA00022475"/>
    </source>
</evidence>
<dbReference type="PANTHER" id="PTHR36115:SF6">
    <property type="entry name" value="PROLINE-RICH ANTIGEN HOMOLOG"/>
    <property type="match status" value="1"/>
</dbReference>
<evidence type="ECO:0000256" key="1">
    <source>
        <dbReference type="ARBA" id="ARBA00004651"/>
    </source>
</evidence>
<evidence type="ECO:0000259" key="8">
    <source>
        <dbReference type="Pfam" id="PF06271"/>
    </source>
</evidence>
<feature type="transmembrane region" description="Helical" evidence="7">
    <location>
        <begin position="174"/>
        <end position="196"/>
    </location>
</feature>
<dbReference type="InterPro" id="IPR051791">
    <property type="entry name" value="Pra-immunoreactive"/>
</dbReference>
<evidence type="ECO:0000313" key="9">
    <source>
        <dbReference type="EMBL" id="PEG34683.1"/>
    </source>
</evidence>
<dbReference type="SUPFAM" id="SSF101447">
    <property type="entry name" value="Formin homology 2 domain (FH2 domain)"/>
    <property type="match status" value="1"/>
</dbReference>
<comment type="caution">
    <text evidence="9">The sequence shown here is derived from an EMBL/GenBank/DDBJ whole genome shotgun (WGS) entry which is preliminary data.</text>
</comment>
<accession>A0A2A7MT53</accession>
<keyword evidence="3 7" id="KW-0812">Transmembrane</keyword>
<dbReference type="Proteomes" id="UP000220914">
    <property type="component" value="Unassembled WGS sequence"/>
</dbReference>